<sequence>MYKRAMENASLRLADGEAVKAFAVVADRGGEIRLIRIDKIEQMPPNVALEVMRRSLRVLVGKGNVGATCLVYVAGNPNKEARAEYVLVAEMEHIFGPTLAQLTPYTVQEGKTVFGEPVTVESEPSIFNFRNKDGERSEAPAE</sequence>
<proteinExistence type="predicted"/>
<dbReference type="EMBL" id="APLQ01000014">
    <property type="protein sequence ID" value="ENO14240.2"/>
    <property type="molecule type" value="Genomic_DNA"/>
</dbReference>
<accession>N6VVP9</accession>
<evidence type="ECO:0000313" key="1">
    <source>
        <dbReference type="EMBL" id="ENO14240.2"/>
    </source>
</evidence>
<reference evidence="1 2" key="1">
    <citation type="journal article" date="2013" name="Genome Announc.">
        <title>Genome Sequence of the Polycyclic Aromatic Hydrocarbon-Degrading Bacterium Strain Marinobacter nanhaiticus D15-8WT.</title>
        <authorList>
            <person name="Cui Z."/>
            <person name="Gao W."/>
            <person name="Li Q."/>
            <person name="Xu G."/>
            <person name="Zheng L."/>
        </authorList>
    </citation>
    <scope>NUCLEOTIDE SEQUENCE [LARGE SCALE GENOMIC DNA]</scope>
    <source>
        <strain evidence="1 2">D15-8W</strain>
    </source>
</reference>
<protein>
    <submittedName>
        <fullName evidence="1">Uncharacterized protein</fullName>
    </submittedName>
</protein>
<comment type="caution">
    <text evidence="1">The sequence shown here is derived from an EMBL/GenBank/DDBJ whole genome shotgun (WGS) entry which is preliminary data.</text>
</comment>
<dbReference type="Proteomes" id="UP000013165">
    <property type="component" value="Unassembled WGS sequence"/>
</dbReference>
<gene>
    <name evidence="1" type="ORF">J057_22640</name>
</gene>
<dbReference type="HOGENOM" id="CLU_127056_0_0_6"/>
<dbReference type="AlphaFoldDB" id="N6VVP9"/>
<dbReference type="STRING" id="626887.J057_22640"/>
<evidence type="ECO:0000313" key="2">
    <source>
        <dbReference type="Proteomes" id="UP000013165"/>
    </source>
</evidence>
<dbReference type="PATRIC" id="fig|626887.3.peg.4530"/>
<organism evidence="1 2">
    <name type="scientific">Marinobacter nanhaiticus D15-8W</name>
    <dbReference type="NCBI Taxonomy" id="626887"/>
    <lineage>
        <taxon>Bacteria</taxon>
        <taxon>Pseudomonadati</taxon>
        <taxon>Pseudomonadota</taxon>
        <taxon>Gammaproteobacteria</taxon>
        <taxon>Pseudomonadales</taxon>
        <taxon>Marinobacteraceae</taxon>
        <taxon>Marinobacter</taxon>
    </lineage>
</organism>
<name>N6VVP9_9GAMM</name>
<keyword evidence="2" id="KW-1185">Reference proteome</keyword>
<dbReference type="OrthoDB" id="6368499at2"/>